<dbReference type="Pfam" id="PF13472">
    <property type="entry name" value="Lipase_GDSL_2"/>
    <property type="match status" value="1"/>
</dbReference>
<evidence type="ECO:0000313" key="5">
    <source>
        <dbReference type="Proteomes" id="UP000001197"/>
    </source>
</evidence>
<dbReference type="SUPFAM" id="SSF52266">
    <property type="entry name" value="SGNH hydrolase"/>
    <property type="match status" value="1"/>
</dbReference>
<dbReference type="EMBL" id="CU633901">
    <property type="protein sequence ID" value="CAP69301.1"/>
    <property type="molecule type" value="Genomic_DNA"/>
</dbReference>
<reference evidence="4" key="4">
    <citation type="submission" date="2015-04" db="EMBL/GenBank/DDBJ databases">
        <title>Maintaining two mating types: Structure of the mating type locus and its role in heterokaryosis in Podospora anserina.</title>
        <authorList>
            <person name="Grognet P."/>
            <person name="Bidard F."/>
            <person name="Kuchly C."/>
            <person name="Chan Ho Tong L."/>
            <person name="Coppin E."/>
            <person name="Ait Benkhali J."/>
            <person name="Couloux A."/>
            <person name="Wincker P."/>
            <person name="Debuchy R."/>
            <person name="Silar P."/>
        </authorList>
    </citation>
    <scope>NUCLEOTIDE SEQUENCE</scope>
</reference>
<reference evidence="3 5" key="1">
    <citation type="journal article" date="2008" name="Genome Biol.">
        <title>The genome sequence of the model ascomycete fungus Podospora anserina.</title>
        <authorList>
            <person name="Espagne E."/>
            <person name="Lespinet O."/>
            <person name="Malagnac F."/>
            <person name="Da Silva C."/>
            <person name="Jaillon O."/>
            <person name="Porcel B.M."/>
            <person name="Couloux A."/>
            <person name="Aury J.-M."/>
            <person name="Segurens B."/>
            <person name="Poulain J."/>
            <person name="Anthouard V."/>
            <person name="Grossetete S."/>
            <person name="Khalili H."/>
            <person name="Coppin E."/>
            <person name="Dequard-Chablat M."/>
            <person name="Picard M."/>
            <person name="Contamine V."/>
            <person name="Arnaise S."/>
            <person name="Bourdais A."/>
            <person name="Berteaux-Lecellier V."/>
            <person name="Gautheret D."/>
            <person name="de Vries R.P."/>
            <person name="Battaglia E."/>
            <person name="Coutinho P.M."/>
            <person name="Danchin E.G.J."/>
            <person name="Henrissat B."/>
            <person name="El Khoury R."/>
            <person name="Sainsard-Chanet A."/>
            <person name="Boivin A."/>
            <person name="Pinan-Lucarre B."/>
            <person name="Sellem C.H."/>
            <person name="Debuchy R."/>
            <person name="Wincker P."/>
            <person name="Weissenbach J."/>
            <person name="Silar P."/>
        </authorList>
    </citation>
    <scope>NUCLEOTIDE SEQUENCE [LARGE SCALE GENOMIC DNA]</scope>
    <source>
        <strain evidence="5">S / ATCC MYA-4624 / DSM 980 / FGSC 10383</strain>
        <strain evidence="3">S mat+</strain>
    </source>
</reference>
<feature type="domain" description="SGNH hydrolase-type esterase" evidence="2">
    <location>
        <begin position="230"/>
        <end position="421"/>
    </location>
</feature>
<organism evidence="3">
    <name type="scientific">Podospora anserina (strain S / ATCC MYA-4624 / DSM 980 / FGSC 10383)</name>
    <name type="common">Pleurage anserina</name>
    <dbReference type="NCBI Taxonomy" id="515849"/>
    <lineage>
        <taxon>Eukaryota</taxon>
        <taxon>Fungi</taxon>
        <taxon>Dikarya</taxon>
        <taxon>Ascomycota</taxon>
        <taxon>Pezizomycotina</taxon>
        <taxon>Sordariomycetes</taxon>
        <taxon>Sordariomycetidae</taxon>
        <taxon>Sordariales</taxon>
        <taxon>Podosporaceae</taxon>
        <taxon>Podospora</taxon>
        <taxon>Podospora anserina</taxon>
    </lineage>
</organism>
<dbReference type="eggNOG" id="ENOG502QVFK">
    <property type="taxonomic scope" value="Eukaryota"/>
</dbReference>
<dbReference type="InterPro" id="IPR053140">
    <property type="entry name" value="GDSL_Rv0518-like"/>
</dbReference>
<dbReference type="InterPro" id="IPR036514">
    <property type="entry name" value="SGNH_hydro_sf"/>
</dbReference>
<dbReference type="RefSeq" id="XP_001908628.1">
    <property type="nucleotide sequence ID" value="XM_001908593.1"/>
</dbReference>
<dbReference type="STRING" id="515849.B2AY27"/>
<dbReference type="HOGENOM" id="CLU_029872_0_1_1"/>
<dbReference type="AlphaFoldDB" id="B2AY27"/>
<dbReference type="InterPro" id="IPR013830">
    <property type="entry name" value="SGNH_hydro"/>
</dbReference>
<feature type="chain" id="PRO_5007639252" evidence="1">
    <location>
        <begin position="22"/>
        <end position="442"/>
    </location>
</feature>
<evidence type="ECO:0000313" key="3">
    <source>
        <dbReference type="EMBL" id="CAP69301.1"/>
    </source>
</evidence>
<sequence length="442" mass="48199">MAILRGFLLGLGLALAGVVQGHDDGSQWVDLWASMPQEVEPHNLPPAPFRFLLTHPLFQTGEDSIYTNTTIRQTIYLTQPAPHIRLSLSNEFGGPSADLHISAVTIALPLNGTAGSPSIQPRTLRQVTFSGGSKSFTIPNGAIAISDPIRNLNVKAETNLAVTIYIQQGQQGKRISGHPGSRTSSWFINGDHTKAVDLPSEAVRVDRWFILSAVEGWVDKKRTLGSLVIIGDSITDGRGSTTNGNDRWPDQLLRRLESQRRGGSGMSVINQAAGGNRVLADGLGPNALGRIARDVLAHNGVKYVVLFEGVNDLGTAAEGDLVKTGDRLIQAYEQIITRLHGRGIAVFGATITPMSGPGQAYGEPRREEQRVRVNRWIRTSGRFDAVIDFDKAVRDPKNETRLRPEYDTGDYLHLNPTGYKAMAEAVDLRLFERFRDGVSSIV</sequence>
<dbReference type="PANTHER" id="PTHR43784:SF3">
    <property type="entry name" value="GDSL FAMILY LIPASE"/>
    <property type="match status" value="1"/>
</dbReference>
<gene>
    <name evidence="3" type="ORF">PODANS_1_9650</name>
</gene>
<accession>B2AY27</accession>
<keyword evidence="5" id="KW-1185">Reference proteome</keyword>
<dbReference type="KEGG" id="pan:PODANSg5663"/>
<evidence type="ECO:0000313" key="4">
    <source>
        <dbReference type="EMBL" id="CDP23320.1"/>
    </source>
</evidence>
<evidence type="ECO:0000256" key="1">
    <source>
        <dbReference type="SAM" id="SignalP"/>
    </source>
</evidence>
<dbReference type="OrthoDB" id="10071171at2759"/>
<dbReference type="Proteomes" id="UP000001197">
    <property type="component" value="Chromosome 1"/>
</dbReference>
<name>B2AY27_PODAN</name>
<keyword evidence="1" id="KW-0732">Signal</keyword>
<reference evidence="5" key="3">
    <citation type="journal article" date="2014" name="Genetics">
        <title>Maintaining two mating types: Structure of the mating type locus and its role in heterokaryosis in Podospora anserina.</title>
        <authorList>
            <person name="Grognet P."/>
            <person name="Bidard F."/>
            <person name="Kuchly C."/>
            <person name="Tong L.C.H."/>
            <person name="Coppin E."/>
            <person name="Benkhali J.A."/>
            <person name="Couloux A."/>
            <person name="Wincker P."/>
            <person name="Debuchy R."/>
            <person name="Silar P."/>
        </authorList>
    </citation>
    <scope>GENOME REANNOTATION</scope>
    <source>
        <strain evidence="5">S / ATCC MYA-4624 / DSM 980 / FGSC 10383</strain>
    </source>
</reference>
<evidence type="ECO:0000259" key="2">
    <source>
        <dbReference type="Pfam" id="PF13472"/>
    </source>
</evidence>
<protein>
    <submittedName>
        <fullName evidence="3">Podospora anserina S mat+ genomic DNA chromosome 1, supercontig 2</fullName>
    </submittedName>
</protein>
<dbReference type="CDD" id="cd01830">
    <property type="entry name" value="XynE_like"/>
    <property type="match status" value="1"/>
</dbReference>
<dbReference type="EMBL" id="FO904936">
    <property type="protein sequence ID" value="CDP23320.1"/>
    <property type="molecule type" value="Genomic_DNA"/>
</dbReference>
<dbReference type="PANTHER" id="PTHR43784">
    <property type="entry name" value="GDSL-LIKE LIPASE/ACYLHYDROLASE, PUTATIVE (AFU_ORTHOLOGUE AFUA_2G00820)-RELATED"/>
    <property type="match status" value="1"/>
</dbReference>
<dbReference type="VEuPathDB" id="FungiDB:PODANS_1_9650"/>
<proteinExistence type="predicted"/>
<reference evidence="3" key="2">
    <citation type="submission" date="2008-07" db="EMBL/GenBank/DDBJ databases">
        <authorList>
            <person name="Genoscope - CEA"/>
        </authorList>
    </citation>
    <scope>NUCLEOTIDE SEQUENCE</scope>
    <source>
        <strain evidence="3">S mat+</strain>
    </source>
</reference>
<dbReference type="Gene3D" id="3.40.50.1110">
    <property type="entry name" value="SGNH hydrolase"/>
    <property type="match status" value="1"/>
</dbReference>
<dbReference type="GeneID" id="6193096"/>
<feature type="signal peptide" evidence="1">
    <location>
        <begin position="1"/>
        <end position="21"/>
    </location>
</feature>